<dbReference type="CDD" id="cd00084">
    <property type="entry name" value="HMG-box_SF"/>
    <property type="match status" value="1"/>
</dbReference>
<feature type="region of interest" description="Disordered" evidence="18">
    <location>
        <begin position="1362"/>
        <end position="1467"/>
    </location>
</feature>
<dbReference type="SUPFAM" id="SSF64484">
    <property type="entry name" value="beta and beta-prime subunits of DNA dependent RNA-polymerase"/>
    <property type="match status" value="1"/>
</dbReference>
<dbReference type="Pfam" id="PF04983">
    <property type="entry name" value="RNA_pol_Rpb1_3"/>
    <property type="match status" value="1"/>
</dbReference>
<dbReference type="GeneID" id="105903713"/>
<dbReference type="Pfam" id="PF04997">
    <property type="entry name" value="RNA_pol_Rpb1_1"/>
    <property type="match status" value="1"/>
</dbReference>
<dbReference type="PANTHER" id="PTHR19376:SF11">
    <property type="entry name" value="DNA-DIRECTED RNA POLYMERASE I SUBUNIT RPA1"/>
    <property type="match status" value="1"/>
</dbReference>
<dbReference type="Gene3D" id="4.10.860.120">
    <property type="entry name" value="RNA polymerase II, clamp domain"/>
    <property type="match status" value="1"/>
</dbReference>
<dbReference type="GO" id="GO:0046872">
    <property type="term" value="F:metal ion binding"/>
    <property type="evidence" value="ECO:0007669"/>
    <property type="project" value="UniProtKB-KW"/>
</dbReference>
<keyword evidence="10" id="KW-0479">Metal-binding</keyword>
<evidence type="ECO:0000256" key="10">
    <source>
        <dbReference type="ARBA" id="ARBA00022723"/>
    </source>
</evidence>
<dbReference type="InterPro" id="IPR038120">
    <property type="entry name" value="Rpb1_funnel_sf"/>
</dbReference>
<proteinExistence type="inferred from homology"/>
<evidence type="ECO:0000256" key="11">
    <source>
        <dbReference type="ARBA" id="ARBA00022833"/>
    </source>
</evidence>
<dbReference type="KEGG" id="char:105903713"/>
<dbReference type="InterPro" id="IPR044893">
    <property type="entry name" value="RNA_pol_Rpb1_clamp_domain"/>
</dbReference>
<dbReference type="InterPro" id="IPR045867">
    <property type="entry name" value="DNA-dir_RpoC_beta_prime"/>
</dbReference>
<dbReference type="EC" id="2.7.7.6" evidence="17"/>
<evidence type="ECO:0000256" key="4">
    <source>
        <dbReference type="ARBA" id="ARBA00006460"/>
    </source>
</evidence>
<name>A0A6P8H4Z8_CLUHA</name>
<dbReference type="Pfam" id="PF04998">
    <property type="entry name" value="RNA_pol_Rpb1_5"/>
    <property type="match status" value="1"/>
</dbReference>
<evidence type="ECO:0000256" key="8">
    <source>
        <dbReference type="ARBA" id="ARBA00022679"/>
    </source>
</evidence>
<dbReference type="Gene3D" id="6.10.250.2940">
    <property type="match status" value="1"/>
</dbReference>
<dbReference type="InterPro" id="IPR047107">
    <property type="entry name" value="DNA-dir_RNA_pol1_lsu_C"/>
</dbReference>
<evidence type="ECO:0000256" key="5">
    <source>
        <dbReference type="ARBA" id="ARBA00022454"/>
    </source>
</evidence>
<evidence type="ECO:0000256" key="2">
    <source>
        <dbReference type="ARBA" id="ARBA00004286"/>
    </source>
</evidence>
<evidence type="ECO:0000256" key="14">
    <source>
        <dbReference type="ARBA" id="ARBA00023242"/>
    </source>
</evidence>
<dbReference type="InterPro" id="IPR007066">
    <property type="entry name" value="RNA_pol_Rpb1_3"/>
</dbReference>
<feature type="compositionally biased region" description="Acidic residues" evidence="18">
    <location>
        <begin position="1454"/>
        <end position="1466"/>
    </location>
</feature>
<comment type="similarity">
    <text evidence="4 17">Belongs to the RNA polymerase beta' chain family.</text>
</comment>
<sequence length="1690" mass="189452">MLFAKELPWRRLEGMSFGLYSSDEIRKLSVKTITNHQILDNVGNPAFNGLYDLSLGPSDNKEVCSTCMQDYINCPGHFGHVELPLPVFNPLFFDKLYLLIRGSCLACHILSCARAPIHLLLNQLKLLDVGALQDVYELENFLNQFLETSPQASGADIQAVLEEHCAPILKALKDGEERYTPIKHVCEKKASLVQNFWRVHMTPKRCSSCKTPRAAVRREHNSKLIITNAPSKKPEVEEDAQIAKRGYLTPSLAKEHIVKLWEKEGFFLKHLFAGMDEGLQAVFKPDIFFLDILMVPPSRYRPINRLGDQMFTNGQTVNMQAVMKDNNSIQKLLALIAAEKAKEIEGSDTELDKDTMETEEKGKMDQTFLSGIPGQTLTDKLYNMWIRLQSHVNIVFDSDMDKLMSEKFPGIRQLLEKKDGLFRKHMMGKRVDFAARSVICPDMYIGTHEIGIPMVFATKLTYPQPVTPWNVKELRQAVLNGPNVHPGASMVINEDGSRTILSSSNLTQREAIAKQLLTPSTGPHRVPMKIVNRHIKNGDVMLLNRQPTLHRPSIQAHSARILPGEKVLRLHYANCKAYNADFDGDEMNAHFPQSELARAEAYTLVSTNQQYLVPKDGKPLAGLIQDHMVSGTTMTIRGCFFTRDQYTALVYRGLTDKVGRVKLLRPAILKPYPLWTGKQLVSTLLLNVIPENHIALNLTGKAKIPSKAWIKVPPRPVNGYRPDTMSDSQVVIRQGELLVGVLDKAHYGSSAYGLVHCCYELYGGETSGNLLTCLARLFTAYLQLYRGFTMGVEDILVKPGANIERTMIIEESVTVGTKALKAAFSLLPTATEEEGRDHWQNAHLNPDQRDFNMVDLKFKEQVNQVNNNINKVIMPIGLHRSFPENNLQLMVQSGAKGSTVNTMQISCLLGQIELEGRRPPLMPSGKSLPCFQPYDSAPRSGGFISGRFLTGIKPPEFFFHCMAGREGLVDTAVKTSRSGYLQRCVIKHLEGLVVQYDLTVRDSDGSVVQFLYGEDGLDIPKTPFLQQGQFPFIKDNYEVIRKSKCLDEVLSKMDSSVSAKHQKAIKKWMEKRAEAAPRDGGFLLFSQKKLPKIKAHNEGACLANGREKATLELVERWSALDMANRKKYLKKTSRCPDPCLAVHRPDISFGSVSETFEAIVESYLTKLESGQDCNTSDEVDGDRLRKLLQQKWQRALCDPGEAVGLLAAQSIGEPSTQMTLNTFHFAGRGEMNVTLGIPRLREILMIASSKIKTPMMSIPVLNTKKALKRVKTLKKKLNRVCLAEVLHKVDVEETLRFEGKQAQKKDRVFKLSFHFLPPERYQQDKMLTPQQILRYMEARFFRLLLEAIKKLNAKLASIDPVETRKATRKDEDQVGGETSGPAQEDGDANAEEEMRIVDDEADEGDADASDAKRKGKQEEEVDYDSEEGSEGDEGEDLEEEPEEESRDAPADSPPTEEPDQLAETEIQDQMRVNAVLAIGKAVENYKYDSLNGLWCEATIVLPVTNVHFDLTSLVVTQAQNAVIMETKGITRCLLGEVTTKDGAKETVLNTEGINMPEIFKHGDILDLNRLYSNEVHAIANTYGIEVALRVIEKEIKDVFAVYGIEVDPRHLSLVADYMCFEGVYKPLNRFGIRSNSSPLQQMTFETSYKFLKDATMLGSHDQLRSPSACIVVGKVVKGGTGIFDLKQPLQ</sequence>
<dbReference type="InterPro" id="IPR000722">
    <property type="entry name" value="RNA_pol_asu"/>
</dbReference>
<evidence type="ECO:0000256" key="13">
    <source>
        <dbReference type="ARBA" id="ARBA00023163"/>
    </source>
</evidence>
<comment type="function">
    <text evidence="17">DNA-dependent RNA polymerase catalyzes the transcription of DNA into RNA using the four ribonucleoside triphosphates as substrates.</text>
</comment>
<comment type="subcellular location">
    <subcellularLocation>
        <location evidence="2">Chromosome</location>
    </subcellularLocation>
    <subcellularLocation>
        <location evidence="3">Nucleus</location>
        <location evidence="3">Nucleolus</location>
    </subcellularLocation>
</comment>
<dbReference type="InterPro" id="IPR007083">
    <property type="entry name" value="RNA_pol_Rpb1_4"/>
</dbReference>
<evidence type="ECO:0000256" key="1">
    <source>
        <dbReference type="ARBA" id="ARBA00001946"/>
    </source>
</evidence>
<keyword evidence="7" id="KW-0597">Phosphoprotein</keyword>
<dbReference type="Gene3D" id="1.10.274.100">
    <property type="entry name" value="RNA polymerase Rpb1, domain 3"/>
    <property type="match status" value="1"/>
</dbReference>
<evidence type="ECO:0000256" key="16">
    <source>
        <dbReference type="ARBA" id="ARBA00065144"/>
    </source>
</evidence>
<dbReference type="Gene3D" id="2.40.40.20">
    <property type="match status" value="1"/>
</dbReference>
<accession>A0A6P8H4Z8</accession>
<evidence type="ECO:0000256" key="3">
    <source>
        <dbReference type="ARBA" id="ARBA00004604"/>
    </source>
</evidence>
<dbReference type="Pfam" id="PF05000">
    <property type="entry name" value="RNA_pol_Rpb1_4"/>
    <property type="match status" value="1"/>
</dbReference>
<keyword evidence="11" id="KW-0862">Zinc</keyword>
<dbReference type="InterPro" id="IPR042102">
    <property type="entry name" value="RNA_pol_Rpb1_3_sf"/>
</dbReference>
<protein>
    <recommendedName>
        <fullName evidence="17">DNA-directed RNA polymerase subunit</fullName>
        <ecNumber evidence="17">2.7.7.6</ecNumber>
    </recommendedName>
</protein>
<dbReference type="FunFam" id="1.10.132.30:FF:000004">
    <property type="entry name" value="DNA-directed RNA polymerase subunit"/>
    <property type="match status" value="1"/>
</dbReference>
<evidence type="ECO:0000256" key="7">
    <source>
        <dbReference type="ARBA" id="ARBA00022553"/>
    </source>
</evidence>
<dbReference type="GO" id="GO:0009303">
    <property type="term" value="P:rRNA transcription"/>
    <property type="evidence" value="ECO:0007669"/>
    <property type="project" value="Ensembl"/>
</dbReference>
<dbReference type="Proteomes" id="UP000515152">
    <property type="component" value="Chromosome 20"/>
</dbReference>
<keyword evidence="6 17" id="KW-0240">DNA-directed RNA polymerase</keyword>
<dbReference type="Gene3D" id="1.10.357.120">
    <property type="match status" value="1"/>
</dbReference>
<dbReference type="FunFam" id="4.10.860.120:FF:000006">
    <property type="entry name" value="DNA-directed RNA polymerase subunit"/>
    <property type="match status" value="1"/>
</dbReference>
<evidence type="ECO:0000256" key="18">
    <source>
        <dbReference type="SAM" id="MobiDB-lite"/>
    </source>
</evidence>
<keyword evidence="12" id="KW-0460">Magnesium</keyword>
<dbReference type="PANTHER" id="PTHR19376">
    <property type="entry name" value="DNA-DIRECTED RNA POLYMERASE"/>
    <property type="match status" value="1"/>
</dbReference>
<dbReference type="Gene3D" id="1.10.150.390">
    <property type="match status" value="1"/>
</dbReference>
<comment type="subunit">
    <text evidence="16">Component of the RNA polymerase I (Pol I) complex consisting of 13 subunits: a ten-subunit catalytic core composed of POLR1A/RPA1, POLR1B/RPA2, POLR1C/RPAC1, POLR1D/RPAC2, POLR1H/RPA12, POLR2E/RPABC1, POLR2F/RPABC2, POLR2H/RPABC3, POLR2K/RPABC4 and POLR2L/RPABC5; a mobile stalk subunit POLR1F/RPA43 protruding from the core and additional subunits homologous to general transcription factors POLR1E/RPA49 and POLR1G/RPA34. Part of Pol I pre-initiation complex (PIC), in which Pol I core assembles with RRN3 and promoter-bound UTBF and SL1/TIF-IB complex. Interacts (via dock II domain) with TOP2A; this interaction may assist Pol I transcription initiation by releasing supercoils occurring during DNA unwinding. Interacts with CAVIN1; this interaction induces the dissociation of Pol I complex paused at rDNA terminator sequences. Interacts with MYO1C. Interacts with ERBB2. Interacts with DDX11. Interacts with RECQL5.</text>
</comment>
<dbReference type="FunFam" id="2.40.40.20:FF:000019">
    <property type="entry name" value="DNA-directed RNA polymerase II subunit RPB1"/>
    <property type="match status" value="1"/>
</dbReference>
<evidence type="ECO:0000256" key="15">
    <source>
        <dbReference type="ARBA" id="ARBA00047768"/>
    </source>
</evidence>
<dbReference type="GO" id="GO:0005694">
    <property type="term" value="C:chromosome"/>
    <property type="evidence" value="ECO:0007669"/>
    <property type="project" value="UniProtKB-SubCell"/>
</dbReference>
<dbReference type="OrthoDB" id="270392at2759"/>
<evidence type="ECO:0000256" key="17">
    <source>
        <dbReference type="RuleBase" id="RU004279"/>
    </source>
</evidence>
<evidence type="ECO:0000313" key="20">
    <source>
        <dbReference type="Proteomes" id="UP000515152"/>
    </source>
</evidence>
<feature type="compositionally biased region" description="Basic and acidic residues" evidence="18">
    <location>
        <begin position="1409"/>
        <end position="1418"/>
    </location>
</feature>
<evidence type="ECO:0000256" key="12">
    <source>
        <dbReference type="ARBA" id="ARBA00022842"/>
    </source>
</evidence>
<organism evidence="20 21">
    <name type="scientific">Clupea harengus</name>
    <name type="common">Atlantic herring</name>
    <dbReference type="NCBI Taxonomy" id="7950"/>
    <lineage>
        <taxon>Eukaryota</taxon>
        <taxon>Metazoa</taxon>
        <taxon>Chordata</taxon>
        <taxon>Craniata</taxon>
        <taxon>Vertebrata</taxon>
        <taxon>Euteleostomi</taxon>
        <taxon>Actinopterygii</taxon>
        <taxon>Neopterygii</taxon>
        <taxon>Teleostei</taxon>
        <taxon>Clupei</taxon>
        <taxon>Clupeiformes</taxon>
        <taxon>Clupeoidei</taxon>
        <taxon>Clupeidae</taxon>
        <taxon>Clupea</taxon>
    </lineage>
</organism>
<feature type="compositionally biased region" description="Acidic residues" evidence="18">
    <location>
        <begin position="1419"/>
        <end position="1445"/>
    </location>
</feature>
<keyword evidence="14" id="KW-0539">Nucleus</keyword>
<dbReference type="InterPro" id="IPR007080">
    <property type="entry name" value="RNA_pol_Rpb1_1"/>
</dbReference>
<dbReference type="FunFam" id="1.10.274.100:FF:000004">
    <property type="entry name" value="DNA-directed RNA polymerase subunit"/>
    <property type="match status" value="1"/>
</dbReference>
<dbReference type="CDD" id="cd01435">
    <property type="entry name" value="RNAP_I_RPA1_N"/>
    <property type="match status" value="1"/>
</dbReference>
<keyword evidence="8 17" id="KW-0808">Transferase</keyword>
<dbReference type="Gene3D" id="1.10.132.30">
    <property type="match status" value="1"/>
</dbReference>
<keyword evidence="20" id="KW-1185">Reference proteome</keyword>
<comment type="catalytic activity">
    <reaction evidence="15">
        <text>RNA(n) + a ribonucleoside 5'-triphosphate = RNA(n+1) + diphosphate</text>
        <dbReference type="Rhea" id="RHEA:21248"/>
        <dbReference type="Rhea" id="RHEA-COMP:14527"/>
        <dbReference type="Rhea" id="RHEA-COMP:17342"/>
        <dbReference type="ChEBI" id="CHEBI:33019"/>
        <dbReference type="ChEBI" id="CHEBI:61557"/>
        <dbReference type="ChEBI" id="CHEBI:140395"/>
        <dbReference type="EC" id="2.7.7.6"/>
    </reaction>
    <physiologicalReaction direction="left-to-right" evidence="15">
        <dbReference type="Rhea" id="RHEA:21249"/>
    </physiologicalReaction>
</comment>
<dbReference type="CTD" id="25885"/>
<dbReference type="GO" id="GO:0003899">
    <property type="term" value="F:DNA-directed RNA polymerase activity"/>
    <property type="evidence" value="ECO:0007669"/>
    <property type="project" value="UniProtKB-EC"/>
</dbReference>
<dbReference type="InterPro" id="IPR015699">
    <property type="entry name" value="DNA-dir_RNA_pol1_lsu_N"/>
</dbReference>
<dbReference type="Pfam" id="PF00623">
    <property type="entry name" value="RNA_pol_Rpb1_2"/>
    <property type="match status" value="1"/>
</dbReference>
<feature type="compositionally biased region" description="Acidic residues" evidence="18">
    <location>
        <begin position="1399"/>
        <end position="1408"/>
    </location>
</feature>
<feature type="domain" description="RNA polymerase N-terminal" evidence="19">
    <location>
        <begin position="286"/>
        <end position="635"/>
    </location>
</feature>
<keyword evidence="13 17" id="KW-0804">Transcription</keyword>
<dbReference type="Gene3D" id="3.30.70.2850">
    <property type="match status" value="1"/>
</dbReference>
<dbReference type="GO" id="GO:0014032">
    <property type="term" value="P:neural crest cell development"/>
    <property type="evidence" value="ECO:0007669"/>
    <property type="project" value="Ensembl"/>
</dbReference>
<dbReference type="SMART" id="SM00663">
    <property type="entry name" value="RPOLA_N"/>
    <property type="match status" value="1"/>
</dbReference>
<comment type="cofactor">
    <cofactor evidence="1">
        <name>Mg(2+)</name>
        <dbReference type="ChEBI" id="CHEBI:18420"/>
    </cofactor>
</comment>
<evidence type="ECO:0000259" key="19">
    <source>
        <dbReference type="SMART" id="SM00663"/>
    </source>
</evidence>
<dbReference type="FunFam" id="3.30.1490.180:FF:000003">
    <property type="entry name" value="DNA-directed RNA polymerase subunit"/>
    <property type="match status" value="1"/>
</dbReference>
<feature type="compositionally biased region" description="Basic and acidic residues" evidence="18">
    <location>
        <begin position="1362"/>
        <end position="1372"/>
    </location>
</feature>
<dbReference type="InterPro" id="IPR007081">
    <property type="entry name" value="RNA_pol_Rpb1_5"/>
</dbReference>
<gene>
    <name evidence="21" type="primary">polr1a</name>
</gene>
<dbReference type="RefSeq" id="XP_031442747.1">
    <property type="nucleotide sequence ID" value="XM_031586887.2"/>
</dbReference>
<evidence type="ECO:0000256" key="6">
    <source>
        <dbReference type="ARBA" id="ARBA00022478"/>
    </source>
</evidence>
<dbReference type="GO" id="GO:0048703">
    <property type="term" value="P:embryonic viscerocranium morphogenesis"/>
    <property type="evidence" value="ECO:0007669"/>
    <property type="project" value="Ensembl"/>
</dbReference>
<dbReference type="Gene3D" id="3.30.1490.180">
    <property type="entry name" value="RNA polymerase ii"/>
    <property type="match status" value="1"/>
</dbReference>
<keyword evidence="5" id="KW-0158">Chromosome</keyword>
<reference evidence="21" key="1">
    <citation type="submission" date="2025-08" db="UniProtKB">
        <authorList>
            <consortium name="RefSeq"/>
        </authorList>
    </citation>
    <scope>IDENTIFICATION</scope>
</reference>
<dbReference type="GO" id="GO:0005736">
    <property type="term" value="C:RNA polymerase I complex"/>
    <property type="evidence" value="ECO:0007669"/>
    <property type="project" value="TreeGrafter"/>
</dbReference>
<evidence type="ECO:0000313" key="21">
    <source>
        <dbReference type="RefSeq" id="XP_031442747.1"/>
    </source>
</evidence>
<dbReference type="CDD" id="cd02735">
    <property type="entry name" value="RNAP_I_Rpa1_C"/>
    <property type="match status" value="1"/>
</dbReference>
<keyword evidence="9 17" id="KW-0548">Nucleotidyltransferase</keyword>
<evidence type="ECO:0000256" key="9">
    <source>
        <dbReference type="ARBA" id="ARBA00022695"/>
    </source>
</evidence>
<dbReference type="GO" id="GO:0003677">
    <property type="term" value="F:DNA binding"/>
    <property type="evidence" value="ECO:0007669"/>
    <property type="project" value="InterPro"/>
</dbReference>
<dbReference type="InterPro" id="IPR006592">
    <property type="entry name" value="RNA_pol_N"/>
</dbReference>